<feature type="domain" description="Polysaccharide lyase 14" evidence="2">
    <location>
        <begin position="95"/>
        <end position="305"/>
    </location>
</feature>
<evidence type="ECO:0000313" key="3">
    <source>
        <dbReference type="EMBL" id="KZP34683.1"/>
    </source>
</evidence>
<dbReference type="PANTHER" id="PTHR40124">
    <property type="match status" value="1"/>
</dbReference>
<dbReference type="Gene3D" id="2.60.120.200">
    <property type="match status" value="1"/>
</dbReference>
<dbReference type="GO" id="GO:0016829">
    <property type="term" value="F:lyase activity"/>
    <property type="evidence" value="ECO:0007669"/>
    <property type="project" value="UniProtKB-KW"/>
</dbReference>
<organism evidence="3 4">
    <name type="scientific">Athelia psychrophila</name>
    <dbReference type="NCBI Taxonomy" id="1759441"/>
    <lineage>
        <taxon>Eukaryota</taxon>
        <taxon>Fungi</taxon>
        <taxon>Dikarya</taxon>
        <taxon>Basidiomycota</taxon>
        <taxon>Agaricomycotina</taxon>
        <taxon>Agaricomycetes</taxon>
        <taxon>Agaricomycetidae</taxon>
        <taxon>Atheliales</taxon>
        <taxon>Atheliaceae</taxon>
        <taxon>Athelia</taxon>
    </lineage>
</organism>
<dbReference type="STRING" id="436010.A0A166XDV3"/>
<dbReference type="Pfam" id="PF21294">
    <property type="entry name" value="Polysacc_lyase_14"/>
    <property type="match status" value="1"/>
</dbReference>
<proteinExistence type="predicted"/>
<accession>A0A166XDV3</accession>
<dbReference type="EMBL" id="KV417480">
    <property type="protein sequence ID" value="KZP34683.1"/>
    <property type="molecule type" value="Genomic_DNA"/>
</dbReference>
<dbReference type="AlphaFoldDB" id="A0A166XDV3"/>
<protein>
    <submittedName>
        <fullName evidence="3">Polysaccharide lyase family 14 protein</fullName>
    </submittedName>
</protein>
<keyword evidence="3" id="KW-0456">Lyase</keyword>
<evidence type="ECO:0000256" key="1">
    <source>
        <dbReference type="SAM" id="SignalP"/>
    </source>
</evidence>
<feature type="signal peptide" evidence="1">
    <location>
        <begin position="1"/>
        <end position="18"/>
    </location>
</feature>
<dbReference type="Proteomes" id="UP000076532">
    <property type="component" value="Unassembled WGS sequence"/>
</dbReference>
<feature type="chain" id="PRO_5007882314" evidence="1">
    <location>
        <begin position="19"/>
        <end position="353"/>
    </location>
</feature>
<gene>
    <name evidence="3" type="ORF">FIBSPDRAFT_915826</name>
</gene>
<reference evidence="3 4" key="1">
    <citation type="journal article" date="2016" name="Mol. Biol. Evol.">
        <title>Comparative Genomics of Early-Diverging Mushroom-Forming Fungi Provides Insights into the Origins of Lignocellulose Decay Capabilities.</title>
        <authorList>
            <person name="Nagy L.G."/>
            <person name="Riley R."/>
            <person name="Tritt A."/>
            <person name="Adam C."/>
            <person name="Daum C."/>
            <person name="Floudas D."/>
            <person name="Sun H."/>
            <person name="Yadav J.S."/>
            <person name="Pangilinan J."/>
            <person name="Larsson K.H."/>
            <person name="Matsuura K."/>
            <person name="Barry K."/>
            <person name="Labutti K."/>
            <person name="Kuo R."/>
            <person name="Ohm R.A."/>
            <person name="Bhattacharya S.S."/>
            <person name="Shirouzu T."/>
            <person name="Yoshinaga Y."/>
            <person name="Martin F.M."/>
            <person name="Grigoriev I.V."/>
            <person name="Hibbett D.S."/>
        </authorList>
    </citation>
    <scope>NUCLEOTIDE SEQUENCE [LARGE SCALE GENOMIC DNA]</scope>
    <source>
        <strain evidence="3 4">CBS 109695</strain>
    </source>
</reference>
<keyword evidence="1" id="KW-0732">Signal</keyword>
<sequence length="353" mass="37330">MLLSFLCITTATAGLARAGALTAASSVATQFSLTTSTSLPFPTATLASSDAVNFIQDISNGWSLSKGTIQNNPNNTAFVNDPFPDSPTPGLNPSNTTGPVLQVTYPAGSLHDYGGTQLYSMWNTSDGSSFNSVLLSYEVAFDSDFDWVKGGKLPGLRGGPEVNGCAGGVEPNGTDCFSSRVMWRTSAAGEVYAYIPTPDNLCGEAASEIICNSDYGVSVERGSYSFVAGQWNRITMLVQMNSPANIANGNLLLYYNDVPAISQSNLVFRSGDDVNIGGLYLSTFFGGSDSTWAPRSNVNSYFRNFEMWGSSSPSNLSGSTVSTSGASYTVELPRLRWVMGGACLLFSWGLVGL</sequence>
<name>A0A166XDV3_9AGAM</name>
<dbReference type="PANTHER" id="PTHR40124:SF1">
    <property type="entry name" value="DISAGGREGATASE RELATED REPEAT PROTEIN"/>
    <property type="match status" value="1"/>
</dbReference>
<evidence type="ECO:0000259" key="2">
    <source>
        <dbReference type="Pfam" id="PF21294"/>
    </source>
</evidence>
<keyword evidence="4" id="KW-1185">Reference proteome</keyword>
<evidence type="ECO:0000313" key="4">
    <source>
        <dbReference type="Proteomes" id="UP000076532"/>
    </source>
</evidence>
<dbReference type="InterPro" id="IPR048958">
    <property type="entry name" value="Polysacc_lyase_14"/>
</dbReference>
<dbReference type="OrthoDB" id="2395160at2759"/>